<accession>A0A5J4W0B2</accession>
<proteinExistence type="predicted"/>
<evidence type="ECO:0000256" key="1">
    <source>
        <dbReference type="SAM" id="MobiDB-lite"/>
    </source>
</evidence>
<feature type="compositionally biased region" description="Basic residues" evidence="1">
    <location>
        <begin position="60"/>
        <end position="76"/>
    </location>
</feature>
<evidence type="ECO:0000313" key="2">
    <source>
        <dbReference type="EMBL" id="KAA6388278.1"/>
    </source>
</evidence>
<organism evidence="2 3">
    <name type="scientific">Streblomastix strix</name>
    <dbReference type="NCBI Taxonomy" id="222440"/>
    <lineage>
        <taxon>Eukaryota</taxon>
        <taxon>Metamonada</taxon>
        <taxon>Preaxostyla</taxon>
        <taxon>Oxymonadida</taxon>
        <taxon>Streblomastigidae</taxon>
        <taxon>Streblomastix</taxon>
    </lineage>
</organism>
<dbReference type="AlphaFoldDB" id="A0A5J4W0B2"/>
<gene>
    <name evidence="2" type="ORF">EZS28_016195</name>
</gene>
<name>A0A5J4W0B2_9EUKA</name>
<dbReference type="Proteomes" id="UP000324800">
    <property type="component" value="Unassembled WGS sequence"/>
</dbReference>
<feature type="region of interest" description="Disordered" evidence="1">
    <location>
        <begin position="60"/>
        <end position="91"/>
    </location>
</feature>
<protein>
    <submittedName>
        <fullName evidence="2">Uncharacterized protein</fullName>
    </submittedName>
</protein>
<reference evidence="2 3" key="1">
    <citation type="submission" date="2019-03" db="EMBL/GenBank/DDBJ databases">
        <title>Single cell metagenomics reveals metabolic interactions within the superorganism composed of flagellate Streblomastix strix and complex community of Bacteroidetes bacteria on its surface.</title>
        <authorList>
            <person name="Treitli S.C."/>
            <person name="Kolisko M."/>
            <person name="Husnik F."/>
            <person name="Keeling P."/>
            <person name="Hampl V."/>
        </authorList>
    </citation>
    <scope>NUCLEOTIDE SEQUENCE [LARGE SCALE GENOMIC DNA]</scope>
    <source>
        <strain evidence="2">ST1C</strain>
    </source>
</reference>
<evidence type="ECO:0000313" key="3">
    <source>
        <dbReference type="Proteomes" id="UP000324800"/>
    </source>
</evidence>
<sequence length="153" mass="17823">MQWYFNIGMRYGDNGVTNNYPRLLKRQVGITKDEIEEAIRTSGKKKSSSQIEKELEKLKAKKKGQNLRKQQKHKHKDKDQFKVGDEDEDEDVYIDSDTNGDIYGSPIITVPMNLQSEISQLNRIWTIILSFITYPTSFQLSEIFNTECIDLNQ</sequence>
<dbReference type="EMBL" id="SNRW01004046">
    <property type="protein sequence ID" value="KAA6388278.1"/>
    <property type="molecule type" value="Genomic_DNA"/>
</dbReference>
<comment type="caution">
    <text evidence="2">The sequence shown here is derived from an EMBL/GenBank/DDBJ whole genome shotgun (WGS) entry which is preliminary data.</text>
</comment>